<keyword evidence="8" id="KW-1185">Reference proteome</keyword>
<protein>
    <recommendedName>
        <fullName evidence="6">MYND-type domain-containing protein</fullName>
    </recommendedName>
</protein>
<dbReference type="EMBL" id="LKEB01000058">
    <property type="protein sequence ID" value="ROV99561.1"/>
    <property type="molecule type" value="Genomic_DNA"/>
</dbReference>
<dbReference type="Proteomes" id="UP000285146">
    <property type="component" value="Unassembled WGS sequence"/>
</dbReference>
<gene>
    <name evidence="7" type="ORF">VPNG_07708</name>
</gene>
<keyword evidence="2 4" id="KW-0863">Zinc-finger</keyword>
<dbReference type="Gene3D" id="6.10.140.2220">
    <property type="match status" value="1"/>
</dbReference>
<dbReference type="Pfam" id="PF01753">
    <property type="entry name" value="zf-MYND"/>
    <property type="match status" value="1"/>
</dbReference>
<keyword evidence="3" id="KW-0862">Zinc</keyword>
<feature type="domain" description="MYND-type" evidence="6">
    <location>
        <begin position="141"/>
        <end position="182"/>
    </location>
</feature>
<proteinExistence type="predicted"/>
<dbReference type="STRING" id="1230097.A0A423W883"/>
<evidence type="ECO:0000256" key="2">
    <source>
        <dbReference type="ARBA" id="ARBA00022771"/>
    </source>
</evidence>
<evidence type="ECO:0000256" key="3">
    <source>
        <dbReference type="ARBA" id="ARBA00022833"/>
    </source>
</evidence>
<dbReference type="OrthoDB" id="5945798at2759"/>
<dbReference type="InterPro" id="IPR002893">
    <property type="entry name" value="Znf_MYND"/>
</dbReference>
<dbReference type="SUPFAM" id="SSF144232">
    <property type="entry name" value="HIT/MYND zinc finger-like"/>
    <property type="match status" value="1"/>
</dbReference>
<feature type="region of interest" description="Disordered" evidence="5">
    <location>
        <begin position="15"/>
        <end position="34"/>
    </location>
</feature>
<dbReference type="InParanoid" id="A0A423W883"/>
<sequence>MPDITDTTLFPTFLTIPEQDPDASTSQVSSPPGEEEGWYLLAQIKDNMTINKPTLILTDRDGNPFALVFEGLGRDDLDLRGLGFKKGSTAIIANARRTRPADESSRGFVRIDKGNSRSVGIVPGALARVLELGGKVKGHACENCAGSGEGSLRSCTGCGKAVYCSKECQVKGWTEGRHKNDCKILKVLDDIFI</sequence>
<evidence type="ECO:0000313" key="8">
    <source>
        <dbReference type="Proteomes" id="UP000285146"/>
    </source>
</evidence>
<dbReference type="AlphaFoldDB" id="A0A423W883"/>
<evidence type="ECO:0000313" key="7">
    <source>
        <dbReference type="EMBL" id="ROV99561.1"/>
    </source>
</evidence>
<dbReference type="GO" id="GO:0008270">
    <property type="term" value="F:zinc ion binding"/>
    <property type="evidence" value="ECO:0007669"/>
    <property type="project" value="UniProtKB-KW"/>
</dbReference>
<dbReference type="PROSITE" id="PS50865">
    <property type="entry name" value="ZF_MYND_2"/>
    <property type="match status" value="1"/>
</dbReference>
<evidence type="ECO:0000256" key="1">
    <source>
        <dbReference type="ARBA" id="ARBA00022723"/>
    </source>
</evidence>
<evidence type="ECO:0000259" key="6">
    <source>
        <dbReference type="PROSITE" id="PS50865"/>
    </source>
</evidence>
<evidence type="ECO:0000256" key="5">
    <source>
        <dbReference type="SAM" id="MobiDB-lite"/>
    </source>
</evidence>
<keyword evidence="1" id="KW-0479">Metal-binding</keyword>
<comment type="caution">
    <text evidence="7">The sequence shown here is derived from an EMBL/GenBank/DDBJ whole genome shotgun (WGS) entry which is preliminary data.</text>
</comment>
<organism evidence="7 8">
    <name type="scientific">Cytospora leucostoma</name>
    <dbReference type="NCBI Taxonomy" id="1230097"/>
    <lineage>
        <taxon>Eukaryota</taxon>
        <taxon>Fungi</taxon>
        <taxon>Dikarya</taxon>
        <taxon>Ascomycota</taxon>
        <taxon>Pezizomycotina</taxon>
        <taxon>Sordariomycetes</taxon>
        <taxon>Sordariomycetidae</taxon>
        <taxon>Diaporthales</taxon>
        <taxon>Cytosporaceae</taxon>
        <taxon>Cytospora</taxon>
    </lineage>
</organism>
<accession>A0A423W883</accession>
<name>A0A423W883_9PEZI</name>
<reference evidence="7 8" key="1">
    <citation type="submission" date="2015-09" db="EMBL/GenBank/DDBJ databases">
        <title>Host preference determinants of Valsa canker pathogens revealed by comparative genomics.</title>
        <authorList>
            <person name="Yin Z."/>
            <person name="Huang L."/>
        </authorList>
    </citation>
    <scope>NUCLEOTIDE SEQUENCE [LARGE SCALE GENOMIC DNA]</scope>
    <source>
        <strain evidence="7 8">SXYLt</strain>
    </source>
</reference>
<evidence type="ECO:0000256" key="4">
    <source>
        <dbReference type="PROSITE-ProRule" id="PRU00134"/>
    </source>
</evidence>